<dbReference type="PANTHER" id="PTHR47691:SF3">
    <property type="entry name" value="HTH-TYPE TRANSCRIPTIONAL REGULATOR RV0890C-RELATED"/>
    <property type="match status" value="1"/>
</dbReference>
<dbReference type="Pfam" id="PF13181">
    <property type="entry name" value="TPR_8"/>
    <property type="match status" value="1"/>
</dbReference>
<evidence type="ECO:0000313" key="3">
    <source>
        <dbReference type="EMBL" id="XCJ73222.1"/>
    </source>
</evidence>
<dbReference type="PANTHER" id="PTHR47691">
    <property type="entry name" value="REGULATOR-RELATED"/>
    <property type="match status" value="1"/>
</dbReference>
<dbReference type="Pfam" id="PF14280">
    <property type="entry name" value="DUF4365"/>
    <property type="match status" value="1"/>
</dbReference>
<accession>A0AAU8IY41</accession>
<name>A0AAU8IY41_9ACTN</name>
<dbReference type="InterPro" id="IPR025375">
    <property type="entry name" value="DUF4365"/>
</dbReference>
<dbReference type="Pfam" id="PF13191">
    <property type="entry name" value="AAA_16"/>
    <property type="match status" value="1"/>
</dbReference>
<dbReference type="InterPro" id="IPR027417">
    <property type="entry name" value="P-loop_NTPase"/>
</dbReference>
<dbReference type="Pfam" id="PF13374">
    <property type="entry name" value="TPR_10"/>
    <property type="match status" value="1"/>
</dbReference>
<dbReference type="Gene3D" id="3.40.50.300">
    <property type="entry name" value="P-loop containing nucleotide triphosphate hydrolases"/>
    <property type="match status" value="1"/>
</dbReference>
<dbReference type="InterPro" id="IPR011990">
    <property type="entry name" value="TPR-like_helical_dom_sf"/>
</dbReference>
<evidence type="ECO:0000259" key="2">
    <source>
        <dbReference type="Pfam" id="PF14280"/>
    </source>
</evidence>
<dbReference type="RefSeq" id="WP_353944715.1">
    <property type="nucleotide sequence ID" value="NZ_CP159534.1"/>
</dbReference>
<dbReference type="SUPFAM" id="SSF52540">
    <property type="entry name" value="P-loop containing nucleoside triphosphate hydrolases"/>
    <property type="match status" value="1"/>
</dbReference>
<dbReference type="InterPro" id="IPR019734">
    <property type="entry name" value="TPR_rpt"/>
</dbReference>
<dbReference type="AlphaFoldDB" id="A0AAU8IY41"/>
<feature type="domain" description="Orc1-like AAA ATPase" evidence="1">
    <location>
        <begin position="174"/>
        <end position="294"/>
    </location>
</feature>
<dbReference type="SUPFAM" id="SSF48452">
    <property type="entry name" value="TPR-like"/>
    <property type="match status" value="2"/>
</dbReference>
<dbReference type="EMBL" id="CP159534">
    <property type="protein sequence ID" value="XCJ73222.1"/>
    <property type="molecule type" value="Genomic_DNA"/>
</dbReference>
<protein>
    <submittedName>
        <fullName evidence="3">Tetratricopeptide repeat protein</fullName>
    </submittedName>
</protein>
<dbReference type="SMART" id="SM00028">
    <property type="entry name" value="TPR"/>
    <property type="match status" value="5"/>
</dbReference>
<dbReference type="KEGG" id="stac:ABII15_26110"/>
<gene>
    <name evidence="3" type="ORF">ABII15_26110</name>
</gene>
<organism evidence="3">
    <name type="scientific">Streptomyces tabacisoli</name>
    <dbReference type="NCBI Taxonomy" id="3156398"/>
    <lineage>
        <taxon>Bacteria</taxon>
        <taxon>Bacillati</taxon>
        <taxon>Actinomycetota</taxon>
        <taxon>Actinomycetes</taxon>
        <taxon>Kitasatosporales</taxon>
        <taxon>Streptomycetaceae</taxon>
        <taxon>Streptomyces</taxon>
    </lineage>
</organism>
<reference evidence="3" key="1">
    <citation type="submission" date="2024-06" db="EMBL/GenBank/DDBJ databases">
        <title>Streptomyces sp. strain HUAS MG91 genome sequences.</title>
        <authorList>
            <person name="Mo P."/>
        </authorList>
    </citation>
    <scope>NUCLEOTIDE SEQUENCE</scope>
    <source>
        <strain evidence="3">HUAS MG91</strain>
    </source>
</reference>
<sequence>MPERVTKSRRIERAGVNALRTLLEDHDQIVQEIDGGNDYGEDLFVMLTKDGERTGVAITIQVKSGNKYKRAHSYAIPVEGHANDWKNGLLSVLGVVFDLATKQLFWANLTECLESSEEAPSWITVPREQELNEDTIQSFLALTHKFVEDRSQRRIEEASLHVTRLTETSSTSPRFVGREQEQQAIRNMLTTMGGRVLVSGMAGVGKTSLVDQVVRHHDVSAVFSGGVIVTDMHGFSAHRTRMASPGIAYGPLLSVLGVAGNEIPRTTEGQAALYHRTLDALDASGNPVLMVFDNVAELSQVAELLPRAEAHGVVLTSRSRLGVLEGIETINLDCLSPEESGVLLTQILGPGDQRLHTSGPIRDLCTLCGHLPLALSISAAILKDDVGLTIDDLLAELSEEKSRLDVLHFGDTAVRAALQVSLARLDRAMRDPFCRLSIHPGSEMSEQAASAVLGVSVPQTRSLLRRLSQASLISRGSATSRWRMHDLVYLFAAEQCETTVSASDRQQAFSRLTEVYCQASLNADLTLRGTPEGNPPQFQSTTEALNWLDLECANLQASARAARDIDLTEQTYAISMHLILYLDLRGRVTEGLQSAQIAYEAACKERDTERQVRALNNIGINLTSQGRMEEAIRTLKKAAATAERIGFLDGQCDATVSLGAAVRQHISPRAAIPILIEAVKLSRENRDPNDIGASLTNLGSAYRESGLLHPAAAALSASLPYHRASGNRRQEASAHAGLGVALSQLGQQEKSEECFQKAFTAYREVQDEAGIHLNHMNLAHTQLKSGKIKEARGSLHRALRFFQSTSNHHFEANSLGLLGAAEWMSGDTDQAKIYYEEAIRIFRRIGLKESEREMKAALREMLSGRPS</sequence>
<dbReference type="InterPro" id="IPR041664">
    <property type="entry name" value="AAA_16"/>
</dbReference>
<proteinExistence type="predicted"/>
<dbReference type="Gene3D" id="1.25.40.10">
    <property type="entry name" value="Tetratricopeptide repeat domain"/>
    <property type="match status" value="2"/>
</dbReference>
<feature type="domain" description="DUF4365" evidence="2">
    <location>
        <begin position="12"/>
        <end position="138"/>
    </location>
</feature>
<dbReference type="PRINTS" id="PR00364">
    <property type="entry name" value="DISEASERSIST"/>
</dbReference>
<dbReference type="Pfam" id="PF13424">
    <property type="entry name" value="TPR_12"/>
    <property type="match status" value="1"/>
</dbReference>
<evidence type="ECO:0000259" key="1">
    <source>
        <dbReference type="Pfam" id="PF13191"/>
    </source>
</evidence>